<evidence type="ECO:0000313" key="1">
    <source>
        <dbReference type="EMBL" id="CAF2254585.1"/>
    </source>
</evidence>
<dbReference type="Proteomes" id="UP000676336">
    <property type="component" value="Unassembled WGS sequence"/>
</dbReference>
<dbReference type="EMBL" id="CAJNRE010021254">
    <property type="protein sequence ID" value="CAF2254585.1"/>
    <property type="molecule type" value="Genomic_DNA"/>
</dbReference>
<dbReference type="InterPro" id="IPR029063">
    <property type="entry name" value="SAM-dependent_MTases_sf"/>
</dbReference>
<evidence type="ECO:0000313" key="2">
    <source>
        <dbReference type="EMBL" id="CAF3929656.1"/>
    </source>
</evidence>
<reference evidence="1" key="1">
    <citation type="submission" date="2021-02" db="EMBL/GenBank/DDBJ databases">
        <authorList>
            <person name="Nowell W R."/>
        </authorList>
    </citation>
    <scope>NUCLEOTIDE SEQUENCE</scope>
</reference>
<accession>A0A817ACD2</accession>
<comment type="caution">
    <text evidence="1">The sequence shown here is derived from an EMBL/GenBank/DDBJ whole genome shotgun (WGS) entry which is preliminary data.</text>
</comment>
<proteinExistence type="predicted"/>
<sequence length="227" mass="25870">MLFSFSVNRTIITLFDIWWRKDFTGGGENGTFGVFQKFLTPNTVHIDFGAWIDPTVLFAANIAKRVIAFECDPYAARELIANIRVNPYLSHKISVSSLCISDHIHSTKMTGHGGSGSTIKTVGKEHCSLIANITKTEWTVHCVPLLRVLVIQTYRIFKSLFKQFKMPKVNKRRSDSRHVNFRRYVESITSNETETFSSDEEEEEILINPKADIDHIDLSNESVLNDK</sequence>
<dbReference type="EMBL" id="CAJOBI010002455">
    <property type="protein sequence ID" value="CAF3929656.1"/>
    <property type="molecule type" value="Genomic_DNA"/>
</dbReference>
<organism evidence="1 3">
    <name type="scientific">Rotaria magnacalcarata</name>
    <dbReference type="NCBI Taxonomy" id="392030"/>
    <lineage>
        <taxon>Eukaryota</taxon>
        <taxon>Metazoa</taxon>
        <taxon>Spiralia</taxon>
        <taxon>Gnathifera</taxon>
        <taxon>Rotifera</taxon>
        <taxon>Eurotatoria</taxon>
        <taxon>Bdelloidea</taxon>
        <taxon>Philodinida</taxon>
        <taxon>Philodinidae</taxon>
        <taxon>Rotaria</taxon>
    </lineage>
</organism>
<protein>
    <submittedName>
        <fullName evidence="1">Uncharacterized protein</fullName>
    </submittedName>
</protein>
<evidence type="ECO:0000313" key="3">
    <source>
        <dbReference type="Proteomes" id="UP000663824"/>
    </source>
</evidence>
<dbReference type="Proteomes" id="UP000663824">
    <property type="component" value="Unassembled WGS sequence"/>
</dbReference>
<gene>
    <name evidence="1" type="ORF">MBJ925_LOCUS38108</name>
    <name evidence="2" type="ORF">SMN809_LOCUS8122</name>
</gene>
<dbReference type="SUPFAM" id="SSF53335">
    <property type="entry name" value="S-adenosyl-L-methionine-dependent methyltransferases"/>
    <property type="match status" value="1"/>
</dbReference>
<name>A0A817ACD2_9BILA</name>
<dbReference type="AlphaFoldDB" id="A0A817ACD2"/>
<dbReference type="Gene3D" id="3.40.50.150">
    <property type="entry name" value="Vaccinia Virus protein VP39"/>
    <property type="match status" value="1"/>
</dbReference>